<dbReference type="Proteomes" id="UP000005801">
    <property type="component" value="Unassembled WGS sequence"/>
</dbReference>
<organism evidence="1 2">
    <name type="scientific">Plesiocystis pacifica SIR-1</name>
    <dbReference type="NCBI Taxonomy" id="391625"/>
    <lineage>
        <taxon>Bacteria</taxon>
        <taxon>Pseudomonadati</taxon>
        <taxon>Myxococcota</taxon>
        <taxon>Polyangia</taxon>
        <taxon>Nannocystales</taxon>
        <taxon>Nannocystaceae</taxon>
        <taxon>Plesiocystis</taxon>
    </lineage>
</organism>
<proteinExistence type="predicted"/>
<gene>
    <name evidence="1" type="ORF">PPSIR1_15300</name>
</gene>
<reference evidence="1 2" key="1">
    <citation type="submission" date="2007-06" db="EMBL/GenBank/DDBJ databases">
        <authorList>
            <person name="Shimkets L."/>
            <person name="Ferriera S."/>
            <person name="Johnson J."/>
            <person name="Kravitz S."/>
            <person name="Beeson K."/>
            <person name="Sutton G."/>
            <person name="Rogers Y.-H."/>
            <person name="Friedman R."/>
            <person name="Frazier M."/>
            <person name="Venter J.C."/>
        </authorList>
    </citation>
    <scope>NUCLEOTIDE SEQUENCE [LARGE SCALE GENOMIC DNA]</scope>
    <source>
        <strain evidence="1 2">SIR-1</strain>
    </source>
</reference>
<comment type="caution">
    <text evidence="1">The sequence shown here is derived from an EMBL/GenBank/DDBJ whole genome shotgun (WGS) entry which is preliminary data.</text>
</comment>
<evidence type="ECO:0000313" key="2">
    <source>
        <dbReference type="Proteomes" id="UP000005801"/>
    </source>
</evidence>
<dbReference type="EMBL" id="ABCS01000094">
    <property type="protein sequence ID" value="EDM75357.1"/>
    <property type="molecule type" value="Genomic_DNA"/>
</dbReference>
<evidence type="ECO:0000313" key="1">
    <source>
        <dbReference type="EMBL" id="EDM75357.1"/>
    </source>
</evidence>
<sequence length="27" mass="2918">MFESGFGGGGFDIGCLFFACDDNRAQR</sequence>
<name>A6GFI5_9BACT</name>
<protein>
    <submittedName>
        <fullName evidence="1">Uncharacterized protein</fullName>
    </submittedName>
</protein>
<accession>A6GFI5</accession>
<dbReference type="AlphaFoldDB" id="A6GFI5"/>
<dbReference type="STRING" id="391625.PPSIR1_15300"/>
<keyword evidence="2" id="KW-1185">Reference proteome</keyword>